<name>A0A074XAB0_AURPU</name>
<dbReference type="Pfam" id="PF12006">
    <property type="entry name" value="DUF3500"/>
    <property type="match status" value="1"/>
</dbReference>
<organism evidence="1 2">
    <name type="scientific">Aureobasidium pullulans EXF-150</name>
    <dbReference type="NCBI Taxonomy" id="1043002"/>
    <lineage>
        <taxon>Eukaryota</taxon>
        <taxon>Fungi</taxon>
        <taxon>Dikarya</taxon>
        <taxon>Ascomycota</taxon>
        <taxon>Pezizomycotina</taxon>
        <taxon>Dothideomycetes</taxon>
        <taxon>Dothideomycetidae</taxon>
        <taxon>Dothideales</taxon>
        <taxon>Saccotheciaceae</taxon>
        <taxon>Aureobasidium</taxon>
    </lineage>
</organism>
<dbReference type="PANTHER" id="PTHR37489">
    <property type="entry name" value="DUF3500 DOMAIN-CONTAINING PROTEIN"/>
    <property type="match status" value="1"/>
</dbReference>
<keyword evidence="2" id="KW-1185">Reference proteome</keyword>
<gene>
    <name evidence="1" type="ORF">M438DRAFT_408493</name>
</gene>
<dbReference type="RefSeq" id="XP_029756821.1">
    <property type="nucleotide sequence ID" value="XM_029909956.1"/>
</dbReference>
<dbReference type="InterPro" id="IPR021889">
    <property type="entry name" value="DUF3500"/>
</dbReference>
<dbReference type="PANTHER" id="PTHR37489:SF1">
    <property type="entry name" value="DUF3500 DOMAIN-CONTAINING PROTEIN"/>
    <property type="match status" value="1"/>
</dbReference>
<dbReference type="Proteomes" id="UP000030706">
    <property type="component" value="Unassembled WGS sequence"/>
</dbReference>
<accession>A0A074XAB0</accession>
<reference evidence="1 2" key="1">
    <citation type="journal article" date="2014" name="BMC Genomics">
        <title>Genome sequencing of four Aureobasidium pullulans varieties: biotechnological potential, stress tolerance, and description of new species.</title>
        <authorList>
            <person name="Gostin Ar C."/>
            <person name="Ohm R.A."/>
            <person name="Kogej T."/>
            <person name="Sonjak S."/>
            <person name="Turk M."/>
            <person name="Zajc J."/>
            <person name="Zalar P."/>
            <person name="Grube M."/>
            <person name="Sun H."/>
            <person name="Han J."/>
            <person name="Sharma A."/>
            <person name="Chiniquy J."/>
            <person name="Ngan C.Y."/>
            <person name="Lipzen A."/>
            <person name="Barry K."/>
            <person name="Grigoriev I.V."/>
            <person name="Gunde-Cimerman N."/>
        </authorList>
    </citation>
    <scope>NUCLEOTIDE SEQUENCE [LARGE SCALE GENOMIC DNA]</scope>
    <source>
        <strain evidence="1 2">EXF-150</strain>
    </source>
</reference>
<proteinExistence type="predicted"/>
<evidence type="ECO:0000313" key="1">
    <source>
        <dbReference type="EMBL" id="KEQ80634.1"/>
    </source>
</evidence>
<evidence type="ECO:0000313" key="2">
    <source>
        <dbReference type="Proteomes" id="UP000030706"/>
    </source>
</evidence>
<dbReference type="AlphaFoldDB" id="A0A074XAB0"/>
<dbReference type="GeneID" id="40752262"/>
<dbReference type="HOGENOM" id="CLU_033093_1_1_1"/>
<sequence>MLSPYIYLPATCIAIYTFILIMQNSPPNAQSTPADIETTDMSAGLIKTTAIVSAAQILLSLFDASSLATLQFPYNATDQPTPVYFPHPKLPNFRFVGEQFGASTWSNFPVSDVPRPGIRLGEMDTAQHSAVMHLLRTALSEKGFRKIQDIMGSDQILADSGVPYAAGRAAYTVAILGEPGMEKVWMIQFGGHHLALNIAVCGGNAVLTPVLTGALPASYTGEDGEKRVLADENDKAFALMRSFSESQRKQAVFTHPISDMVQGPGDFDKTLPNVGIQGSHLDSSQKEMLLDLISEWVGILNNVHSASRIAEVQNGLDNTCFAWSGPLEHEPGRNGASYFRIRGPNLFIEFSPQFPGGDLTMHVHTIYRDPSRAYGRTLPEGLLEREGYRELF</sequence>
<dbReference type="EMBL" id="KL584996">
    <property type="protein sequence ID" value="KEQ80634.1"/>
    <property type="molecule type" value="Genomic_DNA"/>
</dbReference>
<protein>
    <recommendedName>
        <fullName evidence="3">DUF3500 domain-containing protein</fullName>
    </recommendedName>
</protein>
<evidence type="ECO:0008006" key="3">
    <source>
        <dbReference type="Google" id="ProtNLM"/>
    </source>
</evidence>